<keyword evidence="5" id="KW-0808">Transferase</keyword>
<comment type="caution">
    <text evidence="14">The sequence shown here is derived from an EMBL/GenBank/DDBJ whole genome shotgun (WGS) entry which is preliminary data.</text>
</comment>
<dbReference type="CDD" id="cd00082">
    <property type="entry name" value="HisKA"/>
    <property type="match status" value="1"/>
</dbReference>
<evidence type="ECO:0000256" key="1">
    <source>
        <dbReference type="ARBA" id="ARBA00000085"/>
    </source>
</evidence>
<dbReference type="InterPro" id="IPR003661">
    <property type="entry name" value="HisK_dim/P_dom"/>
</dbReference>
<dbReference type="SMART" id="SM00387">
    <property type="entry name" value="HATPase_c"/>
    <property type="match status" value="1"/>
</dbReference>
<dbReference type="Pfam" id="PF02518">
    <property type="entry name" value="HATPase_c"/>
    <property type="match status" value="1"/>
</dbReference>
<keyword evidence="8 11" id="KW-1133">Transmembrane helix</keyword>
<sequence length="368" mass="40015">MKRLGLRARVTLVHTGLFLGASTIVVTLVYLENRAGILRLEGAMPRQQVTSTGVLVNERSVEEARDDALTGLLVQSILTFLALGVIAGVLGWWMTGRVLGRVHTMTAQARSISTANLHDRIALTGPQDELKELSDTFDDLLTRLDDAFHAQGRFIANASHELRTPLTVIRTLIQVGLSSSDPERVQRAKDELLRSNDRCIALINGLLQLAQGEQGLHTREPVRLDNVVTQVLDEKPTSGVTVTVDLANIEVLGDALFLGQIFRNLFENAWRYNVSNGTVEVQVDRDDSWGRLCVRNTGPIVPATEVARLFEPFQRGAPQRTGGGAGLGLSIVRALVTAHSGRVQAEPRPEGGLVVTVLIPLATPQRSG</sequence>
<dbReference type="SUPFAM" id="SSF55874">
    <property type="entry name" value="ATPase domain of HSP90 chaperone/DNA topoisomerase II/histidine kinase"/>
    <property type="match status" value="1"/>
</dbReference>
<evidence type="ECO:0000259" key="12">
    <source>
        <dbReference type="PROSITE" id="PS50109"/>
    </source>
</evidence>
<dbReference type="Pfam" id="PF00512">
    <property type="entry name" value="HisKA"/>
    <property type="match status" value="1"/>
</dbReference>
<dbReference type="SMART" id="SM00304">
    <property type="entry name" value="HAMP"/>
    <property type="match status" value="1"/>
</dbReference>
<evidence type="ECO:0000256" key="4">
    <source>
        <dbReference type="ARBA" id="ARBA00022553"/>
    </source>
</evidence>
<reference evidence="14 15" key="1">
    <citation type="submission" date="2021-12" db="EMBL/GenBank/DDBJ databases">
        <title>Genome sequence of Kibdelosporangium philippinense ATCC 49844.</title>
        <authorList>
            <person name="Fedorov E.A."/>
            <person name="Omeragic M."/>
            <person name="Shalygina K.F."/>
            <person name="Maclea K.S."/>
        </authorList>
    </citation>
    <scope>NUCLEOTIDE SEQUENCE [LARGE SCALE GENOMIC DNA]</scope>
    <source>
        <strain evidence="14 15">ATCC 49844</strain>
    </source>
</reference>
<keyword evidence="7 14" id="KW-0418">Kinase</keyword>
<accession>A0ABS8ZTE2</accession>
<keyword evidence="4" id="KW-0597">Phosphoprotein</keyword>
<evidence type="ECO:0000256" key="5">
    <source>
        <dbReference type="ARBA" id="ARBA00022679"/>
    </source>
</evidence>
<evidence type="ECO:0000256" key="8">
    <source>
        <dbReference type="ARBA" id="ARBA00022989"/>
    </source>
</evidence>
<gene>
    <name evidence="14" type="ORF">LWC34_49835</name>
</gene>
<proteinExistence type="predicted"/>
<dbReference type="InterPro" id="IPR050428">
    <property type="entry name" value="TCS_sensor_his_kinase"/>
</dbReference>
<evidence type="ECO:0000259" key="13">
    <source>
        <dbReference type="PROSITE" id="PS50885"/>
    </source>
</evidence>
<dbReference type="PANTHER" id="PTHR45436">
    <property type="entry name" value="SENSOR HISTIDINE KINASE YKOH"/>
    <property type="match status" value="1"/>
</dbReference>
<dbReference type="Gene3D" id="6.10.340.10">
    <property type="match status" value="1"/>
</dbReference>
<evidence type="ECO:0000256" key="7">
    <source>
        <dbReference type="ARBA" id="ARBA00022777"/>
    </source>
</evidence>
<evidence type="ECO:0000313" key="14">
    <source>
        <dbReference type="EMBL" id="MCE7010854.1"/>
    </source>
</evidence>
<evidence type="ECO:0000256" key="6">
    <source>
        <dbReference type="ARBA" id="ARBA00022692"/>
    </source>
</evidence>
<dbReference type="RefSeq" id="WP_233733119.1">
    <property type="nucleotide sequence ID" value="NZ_JAJVCN010000004.1"/>
</dbReference>
<name>A0ABS8ZTE2_9PSEU</name>
<keyword evidence="15" id="KW-1185">Reference proteome</keyword>
<dbReference type="InterPro" id="IPR036890">
    <property type="entry name" value="HATPase_C_sf"/>
</dbReference>
<dbReference type="PRINTS" id="PR00344">
    <property type="entry name" value="BCTRLSENSOR"/>
</dbReference>
<keyword evidence="10 11" id="KW-0472">Membrane</keyword>
<feature type="domain" description="HAMP" evidence="13">
    <location>
        <begin position="96"/>
        <end position="149"/>
    </location>
</feature>
<evidence type="ECO:0000313" key="15">
    <source>
        <dbReference type="Proteomes" id="UP001521150"/>
    </source>
</evidence>
<evidence type="ECO:0000256" key="2">
    <source>
        <dbReference type="ARBA" id="ARBA00004236"/>
    </source>
</evidence>
<dbReference type="InterPro" id="IPR003594">
    <property type="entry name" value="HATPase_dom"/>
</dbReference>
<comment type="subcellular location">
    <subcellularLocation>
        <location evidence="2">Cell membrane</location>
    </subcellularLocation>
</comment>
<dbReference type="Proteomes" id="UP001521150">
    <property type="component" value="Unassembled WGS sequence"/>
</dbReference>
<dbReference type="Pfam" id="PF00672">
    <property type="entry name" value="HAMP"/>
    <property type="match status" value="1"/>
</dbReference>
<organism evidence="14 15">
    <name type="scientific">Kibdelosporangium philippinense</name>
    <dbReference type="NCBI Taxonomy" id="211113"/>
    <lineage>
        <taxon>Bacteria</taxon>
        <taxon>Bacillati</taxon>
        <taxon>Actinomycetota</taxon>
        <taxon>Actinomycetes</taxon>
        <taxon>Pseudonocardiales</taxon>
        <taxon>Pseudonocardiaceae</taxon>
        <taxon>Kibdelosporangium</taxon>
    </lineage>
</organism>
<keyword evidence="9" id="KW-0902">Two-component regulatory system</keyword>
<evidence type="ECO:0000256" key="9">
    <source>
        <dbReference type="ARBA" id="ARBA00023012"/>
    </source>
</evidence>
<keyword evidence="6 11" id="KW-0812">Transmembrane</keyword>
<protein>
    <recommendedName>
        <fullName evidence="3">histidine kinase</fullName>
        <ecNumber evidence="3">2.7.13.3</ecNumber>
    </recommendedName>
</protein>
<comment type="catalytic activity">
    <reaction evidence="1">
        <text>ATP + protein L-histidine = ADP + protein N-phospho-L-histidine.</text>
        <dbReference type="EC" id="2.7.13.3"/>
    </reaction>
</comment>
<dbReference type="InterPro" id="IPR004358">
    <property type="entry name" value="Sig_transdc_His_kin-like_C"/>
</dbReference>
<evidence type="ECO:0000256" key="11">
    <source>
        <dbReference type="SAM" id="Phobius"/>
    </source>
</evidence>
<dbReference type="InterPro" id="IPR005467">
    <property type="entry name" value="His_kinase_dom"/>
</dbReference>
<dbReference type="PROSITE" id="PS50109">
    <property type="entry name" value="HIS_KIN"/>
    <property type="match status" value="1"/>
</dbReference>
<feature type="transmembrane region" description="Helical" evidence="11">
    <location>
        <begin position="72"/>
        <end position="93"/>
    </location>
</feature>
<dbReference type="GO" id="GO:0016301">
    <property type="term" value="F:kinase activity"/>
    <property type="evidence" value="ECO:0007669"/>
    <property type="project" value="UniProtKB-KW"/>
</dbReference>
<dbReference type="Gene3D" id="3.30.565.10">
    <property type="entry name" value="Histidine kinase-like ATPase, C-terminal domain"/>
    <property type="match status" value="1"/>
</dbReference>
<feature type="domain" description="Histidine kinase" evidence="12">
    <location>
        <begin position="157"/>
        <end position="363"/>
    </location>
</feature>
<evidence type="ECO:0000256" key="3">
    <source>
        <dbReference type="ARBA" id="ARBA00012438"/>
    </source>
</evidence>
<dbReference type="Gene3D" id="1.10.287.130">
    <property type="match status" value="1"/>
</dbReference>
<dbReference type="EMBL" id="JAJVCN010000004">
    <property type="protein sequence ID" value="MCE7010854.1"/>
    <property type="molecule type" value="Genomic_DNA"/>
</dbReference>
<dbReference type="SMART" id="SM00388">
    <property type="entry name" value="HisKA"/>
    <property type="match status" value="1"/>
</dbReference>
<dbReference type="InterPro" id="IPR036097">
    <property type="entry name" value="HisK_dim/P_sf"/>
</dbReference>
<evidence type="ECO:0000256" key="10">
    <source>
        <dbReference type="ARBA" id="ARBA00023136"/>
    </source>
</evidence>
<dbReference type="InterPro" id="IPR003660">
    <property type="entry name" value="HAMP_dom"/>
</dbReference>
<dbReference type="EC" id="2.7.13.3" evidence="3"/>
<dbReference type="PROSITE" id="PS50885">
    <property type="entry name" value="HAMP"/>
    <property type="match status" value="1"/>
</dbReference>
<dbReference type="PANTHER" id="PTHR45436:SF5">
    <property type="entry name" value="SENSOR HISTIDINE KINASE TRCS"/>
    <property type="match status" value="1"/>
</dbReference>
<dbReference type="SUPFAM" id="SSF47384">
    <property type="entry name" value="Homodimeric domain of signal transducing histidine kinase"/>
    <property type="match status" value="1"/>
</dbReference>
<feature type="transmembrane region" description="Helical" evidence="11">
    <location>
        <begin position="12"/>
        <end position="31"/>
    </location>
</feature>